<proteinExistence type="predicted"/>
<dbReference type="EMBL" id="JAGPXD010000002">
    <property type="protein sequence ID" value="KAH7368140.1"/>
    <property type="molecule type" value="Genomic_DNA"/>
</dbReference>
<gene>
    <name evidence="1" type="ORF">B0T11DRAFT_61045</name>
</gene>
<reference evidence="1" key="1">
    <citation type="journal article" date="2021" name="Nat. Commun.">
        <title>Genetic determinants of endophytism in the Arabidopsis root mycobiome.</title>
        <authorList>
            <person name="Mesny F."/>
            <person name="Miyauchi S."/>
            <person name="Thiergart T."/>
            <person name="Pickel B."/>
            <person name="Atanasova L."/>
            <person name="Karlsson M."/>
            <person name="Huettel B."/>
            <person name="Barry K.W."/>
            <person name="Haridas S."/>
            <person name="Chen C."/>
            <person name="Bauer D."/>
            <person name="Andreopoulos W."/>
            <person name="Pangilinan J."/>
            <person name="LaButti K."/>
            <person name="Riley R."/>
            <person name="Lipzen A."/>
            <person name="Clum A."/>
            <person name="Drula E."/>
            <person name="Henrissat B."/>
            <person name="Kohler A."/>
            <person name="Grigoriev I.V."/>
            <person name="Martin F.M."/>
            <person name="Hacquard S."/>
        </authorList>
    </citation>
    <scope>NUCLEOTIDE SEQUENCE</scope>
    <source>
        <strain evidence="1">MPI-CAGE-AT-0016</strain>
    </source>
</reference>
<organism evidence="1 2">
    <name type="scientific">Plectosphaerella cucumerina</name>
    <dbReference type="NCBI Taxonomy" id="40658"/>
    <lineage>
        <taxon>Eukaryota</taxon>
        <taxon>Fungi</taxon>
        <taxon>Dikarya</taxon>
        <taxon>Ascomycota</taxon>
        <taxon>Pezizomycotina</taxon>
        <taxon>Sordariomycetes</taxon>
        <taxon>Hypocreomycetidae</taxon>
        <taxon>Glomerellales</taxon>
        <taxon>Plectosphaerellaceae</taxon>
        <taxon>Plectosphaerella</taxon>
    </lineage>
</organism>
<protein>
    <submittedName>
        <fullName evidence="1">Uncharacterized protein</fullName>
    </submittedName>
</protein>
<keyword evidence="2" id="KW-1185">Reference proteome</keyword>
<dbReference type="AlphaFoldDB" id="A0A8K0TMY7"/>
<sequence>MLRWPDRLHQSSSIILPLRGLGCHCRLSSGRMTSKVSLLSRHLAVSLAGITDVVSRADRGSTAKPSSDAPLNHPAAHLISCRWTSSCNDPTPTTHRHRSHTERVSCAIDSLPFQCCIDQPDLTHPGLLVTNRRCSPSVTSRPDTCREARTTAAGRHPAHCCSRLHQLRPSQSRASLTPGPPAGPHISPYPAGGSAINGFYRANEQESAPFMTLPLPSIRLLVPPLVPLLMIPPRCDCCCCTRPEELRGLSGGVAAE</sequence>
<evidence type="ECO:0000313" key="1">
    <source>
        <dbReference type="EMBL" id="KAH7368140.1"/>
    </source>
</evidence>
<accession>A0A8K0TMY7</accession>
<name>A0A8K0TMY7_9PEZI</name>
<dbReference type="Proteomes" id="UP000813385">
    <property type="component" value="Unassembled WGS sequence"/>
</dbReference>
<comment type="caution">
    <text evidence="1">The sequence shown here is derived from an EMBL/GenBank/DDBJ whole genome shotgun (WGS) entry which is preliminary data.</text>
</comment>
<evidence type="ECO:0000313" key="2">
    <source>
        <dbReference type="Proteomes" id="UP000813385"/>
    </source>
</evidence>